<dbReference type="Proteomes" id="UP001292079">
    <property type="component" value="Unassembled WGS sequence"/>
</dbReference>
<protein>
    <submittedName>
        <fullName evidence="1">Uncharacterized protein</fullName>
    </submittedName>
</protein>
<comment type="caution">
    <text evidence="1">The sequence shown here is derived from an EMBL/GenBank/DDBJ whole genome shotgun (WGS) entry which is preliminary data.</text>
</comment>
<accession>A0AAE1ZFQ3</accession>
<evidence type="ECO:0000313" key="1">
    <source>
        <dbReference type="EMBL" id="KAK4473010.1"/>
    </source>
</evidence>
<gene>
    <name evidence="1" type="ORF">MN116_004206</name>
</gene>
<sequence>MKAIENKHQIKPYDNSLRSIDTNMLSNVEVDNTIDTNTISELSKKAESLRSFSTTEVCPKTITASIYPQDENSNGSVDFYCSSMEYVNPNSGLVNKRLHSGSVDLLQFIALRNYLQCHSTILEPNVITERNIHTMFKLLRHQQTDFTSFPTTKNISVLFRKVFMRM</sequence>
<reference evidence="1" key="2">
    <citation type="journal article" date="2023" name="Infect Dis Poverty">
        <title>Chromosome-scale genome of the human blood fluke Schistosoma mekongi and its implications for public health.</title>
        <authorList>
            <person name="Zhou M."/>
            <person name="Xu L."/>
            <person name="Xu D."/>
            <person name="Chen W."/>
            <person name="Khan J."/>
            <person name="Hu Y."/>
            <person name="Huang H."/>
            <person name="Wei H."/>
            <person name="Zhang Y."/>
            <person name="Chusongsang P."/>
            <person name="Tanasarnprasert K."/>
            <person name="Hu X."/>
            <person name="Limpanont Y."/>
            <person name="Lv Z."/>
        </authorList>
    </citation>
    <scope>NUCLEOTIDE SEQUENCE</scope>
    <source>
        <strain evidence="1">LV_2022a</strain>
    </source>
</reference>
<proteinExistence type="predicted"/>
<reference evidence="1" key="1">
    <citation type="submission" date="2022-04" db="EMBL/GenBank/DDBJ databases">
        <authorList>
            <person name="Xu L."/>
            <person name="Lv Z."/>
        </authorList>
    </citation>
    <scope>NUCLEOTIDE SEQUENCE</scope>
    <source>
        <strain evidence="1">LV_2022a</strain>
    </source>
</reference>
<organism evidence="1 2">
    <name type="scientific">Schistosoma mekongi</name>
    <name type="common">Parasitic worm</name>
    <dbReference type="NCBI Taxonomy" id="38744"/>
    <lineage>
        <taxon>Eukaryota</taxon>
        <taxon>Metazoa</taxon>
        <taxon>Spiralia</taxon>
        <taxon>Lophotrochozoa</taxon>
        <taxon>Platyhelminthes</taxon>
        <taxon>Trematoda</taxon>
        <taxon>Digenea</taxon>
        <taxon>Strigeidida</taxon>
        <taxon>Schistosomatoidea</taxon>
        <taxon>Schistosomatidae</taxon>
        <taxon>Schistosoma</taxon>
    </lineage>
</organism>
<dbReference type="AlphaFoldDB" id="A0AAE1ZFQ3"/>
<dbReference type="EMBL" id="JALJAT010000002">
    <property type="protein sequence ID" value="KAK4473010.1"/>
    <property type="molecule type" value="Genomic_DNA"/>
</dbReference>
<name>A0AAE1ZFQ3_SCHME</name>
<evidence type="ECO:0000313" key="2">
    <source>
        <dbReference type="Proteomes" id="UP001292079"/>
    </source>
</evidence>
<keyword evidence="2" id="KW-1185">Reference proteome</keyword>